<organism evidence="1 2">
    <name type="scientific">Skermanella aerolata</name>
    <dbReference type="NCBI Taxonomy" id="393310"/>
    <lineage>
        <taxon>Bacteria</taxon>
        <taxon>Pseudomonadati</taxon>
        <taxon>Pseudomonadota</taxon>
        <taxon>Alphaproteobacteria</taxon>
        <taxon>Rhodospirillales</taxon>
        <taxon>Azospirillaceae</taxon>
        <taxon>Skermanella</taxon>
    </lineage>
</organism>
<name>A0A512DQS7_9PROT</name>
<gene>
    <name evidence="1" type="ORF">SAE02_26880</name>
</gene>
<proteinExistence type="predicted"/>
<comment type="caution">
    <text evidence="1">The sequence shown here is derived from an EMBL/GenBank/DDBJ whole genome shotgun (WGS) entry which is preliminary data.</text>
</comment>
<dbReference type="Proteomes" id="UP000321523">
    <property type="component" value="Unassembled WGS sequence"/>
</dbReference>
<evidence type="ECO:0000313" key="2">
    <source>
        <dbReference type="Proteomes" id="UP000321523"/>
    </source>
</evidence>
<dbReference type="AlphaFoldDB" id="A0A512DQS7"/>
<evidence type="ECO:0000313" key="1">
    <source>
        <dbReference type="EMBL" id="GEO38540.1"/>
    </source>
</evidence>
<protein>
    <submittedName>
        <fullName evidence="1">Uncharacterized protein</fullName>
    </submittedName>
</protein>
<keyword evidence="2" id="KW-1185">Reference proteome</keyword>
<accession>A0A512DQS7</accession>
<sequence length="102" mass="11390">MTPSKEDSDKILEALGTFLPRALKCFHETGEYVDTKIDSINADKANGDSIDVIINFKGGLTGNNYKMTLRLRKKNNIMYADPIYDNALFPPSPTCKFRNGAE</sequence>
<reference evidence="1 2" key="1">
    <citation type="submission" date="2019-07" db="EMBL/GenBank/DDBJ databases">
        <title>Whole genome shotgun sequence of Skermanella aerolata NBRC 106429.</title>
        <authorList>
            <person name="Hosoyama A."/>
            <person name="Uohara A."/>
            <person name="Ohji S."/>
            <person name="Ichikawa N."/>
        </authorList>
    </citation>
    <scope>NUCLEOTIDE SEQUENCE [LARGE SCALE GENOMIC DNA]</scope>
    <source>
        <strain evidence="1 2">NBRC 106429</strain>
    </source>
</reference>
<dbReference type="EMBL" id="BJYZ01000011">
    <property type="protein sequence ID" value="GEO38540.1"/>
    <property type="molecule type" value="Genomic_DNA"/>
</dbReference>